<reference evidence="2" key="1">
    <citation type="submission" date="2014-12" db="EMBL/GenBank/DDBJ databases">
        <title>Insight into the proteome of Arion vulgaris.</title>
        <authorList>
            <person name="Aradska J."/>
            <person name="Bulat T."/>
            <person name="Smidak R."/>
            <person name="Sarate P."/>
            <person name="Gangsoo J."/>
            <person name="Sialana F."/>
            <person name="Bilban M."/>
            <person name="Lubec G."/>
        </authorList>
    </citation>
    <scope>NUCLEOTIDE SEQUENCE</scope>
    <source>
        <tissue evidence="2">Skin</tissue>
    </source>
</reference>
<dbReference type="InterPro" id="IPR039182">
    <property type="entry name" value="Pop1"/>
</dbReference>
<proteinExistence type="predicted"/>
<name>A0A0B6YT31_9EUPU</name>
<sequence>GFLRSKSRTKGKDNANVFEKITATDTGREMIEQHSLALVPVLISIHNRGVPAAFGHICLPSPEDLNHLDKDKSFSGPLEKKHKDLEGPIRKEERKIRLKLRRMKKRGKDSKILSIQSTSANSKEFIAKHSGMPALTQDTRESDIKNKMSSGKIITTENKLLSHTLRMVCGFVRNGDFDLGKGHGSGLGFCSLVSLLHLLEQQGNRRSCLVLIRNPTSFQYRFASLSVVL</sequence>
<evidence type="ECO:0000313" key="2">
    <source>
        <dbReference type="EMBL" id="CEK58655.1"/>
    </source>
</evidence>
<gene>
    <name evidence="2" type="primary">ORF33794</name>
</gene>
<dbReference type="EMBL" id="HACG01011790">
    <property type="protein sequence ID" value="CEK58655.1"/>
    <property type="molecule type" value="Transcribed_RNA"/>
</dbReference>
<feature type="non-terminal residue" evidence="2">
    <location>
        <position position="1"/>
    </location>
</feature>
<protein>
    <recommendedName>
        <fullName evidence="1">POP1 C-terminal domain-containing protein</fullName>
    </recommendedName>
</protein>
<dbReference type="GO" id="GO:0005655">
    <property type="term" value="C:nucleolar ribonuclease P complex"/>
    <property type="evidence" value="ECO:0007669"/>
    <property type="project" value="InterPro"/>
</dbReference>
<dbReference type="PANTHER" id="PTHR22731">
    <property type="entry name" value="RIBONUCLEASES P/MRP PROTEIN SUBUNIT POP1"/>
    <property type="match status" value="1"/>
</dbReference>
<accession>A0A0B6YT31</accession>
<feature type="domain" description="POP1 C-terminal" evidence="1">
    <location>
        <begin position="37"/>
        <end position="228"/>
    </location>
</feature>
<organism evidence="2">
    <name type="scientific">Arion vulgaris</name>
    <dbReference type="NCBI Taxonomy" id="1028688"/>
    <lineage>
        <taxon>Eukaryota</taxon>
        <taxon>Metazoa</taxon>
        <taxon>Spiralia</taxon>
        <taxon>Lophotrochozoa</taxon>
        <taxon>Mollusca</taxon>
        <taxon>Gastropoda</taxon>
        <taxon>Heterobranchia</taxon>
        <taxon>Euthyneura</taxon>
        <taxon>Panpulmonata</taxon>
        <taxon>Eupulmonata</taxon>
        <taxon>Stylommatophora</taxon>
        <taxon>Helicina</taxon>
        <taxon>Arionoidea</taxon>
        <taxon>Arionidae</taxon>
        <taxon>Arion</taxon>
    </lineage>
</organism>
<dbReference type="InterPro" id="IPR055079">
    <property type="entry name" value="POP1_C"/>
</dbReference>
<evidence type="ECO:0000259" key="1">
    <source>
        <dbReference type="Pfam" id="PF22770"/>
    </source>
</evidence>
<dbReference type="Pfam" id="PF22770">
    <property type="entry name" value="POP1_C"/>
    <property type="match status" value="1"/>
</dbReference>
<dbReference type="GO" id="GO:0001682">
    <property type="term" value="P:tRNA 5'-leader removal"/>
    <property type="evidence" value="ECO:0007669"/>
    <property type="project" value="InterPro"/>
</dbReference>
<dbReference type="PANTHER" id="PTHR22731:SF3">
    <property type="entry name" value="RIBONUCLEASES P_MRP PROTEIN SUBUNIT POP1"/>
    <property type="match status" value="1"/>
</dbReference>
<dbReference type="GO" id="GO:0000172">
    <property type="term" value="C:ribonuclease MRP complex"/>
    <property type="evidence" value="ECO:0007669"/>
    <property type="project" value="InterPro"/>
</dbReference>
<dbReference type="AlphaFoldDB" id="A0A0B6YT31"/>